<feature type="transmembrane region" description="Helical" evidence="1">
    <location>
        <begin position="119"/>
        <end position="140"/>
    </location>
</feature>
<dbReference type="Proteomes" id="UP001597295">
    <property type="component" value="Unassembled WGS sequence"/>
</dbReference>
<dbReference type="InterPro" id="IPR038770">
    <property type="entry name" value="Na+/solute_symporter_sf"/>
</dbReference>
<feature type="transmembrane region" description="Helical" evidence="1">
    <location>
        <begin position="190"/>
        <end position="214"/>
    </location>
</feature>
<accession>A0ABW5DQ10</accession>
<feature type="transmembrane region" description="Helical" evidence="1">
    <location>
        <begin position="33"/>
        <end position="52"/>
    </location>
</feature>
<feature type="transmembrane region" description="Helical" evidence="1">
    <location>
        <begin position="220"/>
        <end position="241"/>
    </location>
</feature>
<keyword evidence="1" id="KW-0472">Membrane</keyword>
<feature type="transmembrane region" description="Helical" evidence="1">
    <location>
        <begin position="160"/>
        <end position="178"/>
    </location>
</feature>
<feature type="transmembrane region" description="Helical" evidence="1">
    <location>
        <begin position="64"/>
        <end position="84"/>
    </location>
</feature>
<feature type="transmembrane region" description="Helical" evidence="1">
    <location>
        <begin position="90"/>
        <end position="112"/>
    </location>
</feature>
<evidence type="ECO:0000313" key="3">
    <source>
        <dbReference type="Proteomes" id="UP001597295"/>
    </source>
</evidence>
<evidence type="ECO:0000256" key="1">
    <source>
        <dbReference type="SAM" id="Phobius"/>
    </source>
</evidence>
<name>A0ABW5DQ10_9PROT</name>
<keyword evidence="1" id="KW-0812">Transmembrane</keyword>
<comment type="caution">
    <text evidence="2">The sequence shown here is derived from an EMBL/GenBank/DDBJ whole genome shotgun (WGS) entry which is preliminary data.</text>
</comment>
<keyword evidence="1" id="KW-1133">Transmembrane helix</keyword>
<feature type="transmembrane region" description="Helical" evidence="1">
    <location>
        <begin position="9"/>
        <end position="27"/>
    </location>
</feature>
<sequence>MITFIARYASYALAAGVFIGLALPWLASLLRPFLDALIVAVTVMAMMRVDWAELTQRLRKPGRLTASLVWCLLLSAPAMALLLAPIPLPAALKSAIILMAAAPPITATTVIAGLLGLDVALALMTAVLGTLLVPLTLPWIALELAGIAVDLSPLIVFQRLAFVVGGSALLAIVLRRVIGPVRLAAGKDTIAAISVVILILFAIAIMDGVTWVIIDSPGTAALYLGASFVANLVLTFGAALIFRPLDPWSYALVSGNRNMGLVWAGLGAGAPADVTLYFAIAQVPMYLWPLIIKPLVQTTSPAALPPNV</sequence>
<evidence type="ECO:0000313" key="2">
    <source>
        <dbReference type="EMBL" id="MFD2263263.1"/>
    </source>
</evidence>
<feature type="transmembrane region" description="Helical" evidence="1">
    <location>
        <begin position="261"/>
        <end position="280"/>
    </location>
</feature>
<dbReference type="RefSeq" id="WP_379876247.1">
    <property type="nucleotide sequence ID" value="NZ_JBHUIP010000009.1"/>
</dbReference>
<proteinExistence type="predicted"/>
<organism evidence="2 3">
    <name type="scientific">Lacibacterium aquatile</name>
    <dbReference type="NCBI Taxonomy" id="1168082"/>
    <lineage>
        <taxon>Bacteria</taxon>
        <taxon>Pseudomonadati</taxon>
        <taxon>Pseudomonadota</taxon>
        <taxon>Alphaproteobacteria</taxon>
        <taxon>Rhodospirillales</taxon>
        <taxon>Rhodospirillaceae</taxon>
    </lineage>
</organism>
<reference evidence="3" key="1">
    <citation type="journal article" date="2019" name="Int. J. Syst. Evol. Microbiol.">
        <title>The Global Catalogue of Microorganisms (GCM) 10K type strain sequencing project: providing services to taxonomists for standard genome sequencing and annotation.</title>
        <authorList>
            <consortium name="The Broad Institute Genomics Platform"/>
            <consortium name="The Broad Institute Genome Sequencing Center for Infectious Disease"/>
            <person name="Wu L."/>
            <person name="Ma J."/>
        </authorList>
    </citation>
    <scope>NUCLEOTIDE SEQUENCE [LARGE SCALE GENOMIC DNA]</scope>
    <source>
        <strain evidence="3">CGMCC 1.19062</strain>
    </source>
</reference>
<gene>
    <name evidence="2" type="ORF">ACFSM5_10220</name>
</gene>
<keyword evidence="3" id="KW-1185">Reference proteome</keyword>
<dbReference type="Gene3D" id="1.20.1530.20">
    <property type="match status" value="1"/>
</dbReference>
<dbReference type="EMBL" id="JBHUIP010000009">
    <property type="protein sequence ID" value="MFD2263263.1"/>
    <property type="molecule type" value="Genomic_DNA"/>
</dbReference>
<evidence type="ECO:0008006" key="4">
    <source>
        <dbReference type="Google" id="ProtNLM"/>
    </source>
</evidence>
<protein>
    <recommendedName>
        <fullName evidence="4">Bile acid:sodium symporter</fullName>
    </recommendedName>
</protein>